<evidence type="ECO:0000313" key="2">
    <source>
        <dbReference type="Proteomes" id="UP000186551"/>
    </source>
</evidence>
<evidence type="ECO:0008006" key="3">
    <source>
        <dbReference type="Google" id="ProtNLM"/>
    </source>
</evidence>
<keyword evidence="2" id="KW-1185">Reference proteome</keyword>
<dbReference type="OrthoDB" id="6346224at2"/>
<comment type="caution">
    <text evidence="1">The sequence shown here is derived from an EMBL/GenBank/DDBJ whole genome shotgun (WGS) entry which is preliminary data.</text>
</comment>
<protein>
    <recommendedName>
        <fullName evidence="3">PD-(D/E)XK nuclease superfamily protein</fullName>
    </recommendedName>
</protein>
<dbReference type="Proteomes" id="UP000186551">
    <property type="component" value="Unassembled WGS sequence"/>
</dbReference>
<dbReference type="AlphaFoldDB" id="A0A1Q5PCM0"/>
<gene>
    <name evidence="1" type="ORF">A3841_16620</name>
</gene>
<dbReference type="EMBL" id="LVWA01000005">
    <property type="protein sequence ID" value="OKL39985.1"/>
    <property type="molecule type" value="Genomic_DNA"/>
</dbReference>
<evidence type="ECO:0000313" key="1">
    <source>
        <dbReference type="EMBL" id="OKL39985.1"/>
    </source>
</evidence>
<sequence length="152" mass="17799">MQTLLDKISIIDYKYEKLREQNDFNIFSLLLNKHDEVNLHSNFIAELLDPEGSHKLGRKFLDHFLTLCGVEPTKFNQPEVYKEYRKIDILIRSKELTIILENKIWAGDQDRQLHRYYNTVVKEGAENIRIIYLSLDGKEPSGNSLGDKSMTI</sequence>
<name>A0A1Q5PCM0_9BACT</name>
<dbReference type="RefSeq" id="WP_073852093.1">
    <property type="nucleotide sequence ID" value="NZ_LVWA01000005.1"/>
</dbReference>
<dbReference type="STRING" id="1797110.A3841_16620"/>
<dbReference type="InterPro" id="IPR029470">
    <property type="entry name" value="PDDEXK_4"/>
</dbReference>
<accession>A0A1Q5PCM0</accession>
<dbReference type="Pfam" id="PF14281">
    <property type="entry name" value="PDDEXK_4"/>
    <property type="match status" value="1"/>
</dbReference>
<organism evidence="1 2">
    <name type="scientific">Pontibacter flavimaris</name>
    <dbReference type="NCBI Taxonomy" id="1797110"/>
    <lineage>
        <taxon>Bacteria</taxon>
        <taxon>Pseudomonadati</taxon>
        <taxon>Bacteroidota</taxon>
        <taxon>Cytophagia</taxon>
        <taxon>Cytophagales</taxon>
        <taxon>Hymenobacteraceae</taxon>
        <taxon>Pontibacter</taxon>
    </lineage>
</organism>
<proteinExistence type="predicted"/>
<reference evidence="1 2" key="1">
    <citation type="submission" date="2016-03" db="EMBL/GenBank/DDBJ databases">
        <title>Genome sequence of Pontibacter sp. nov., of the family cytophagaceae, isolated from marine sediment of the Yellow Sea, China.</title>
        <authorList>
            <person name="Zhang G."/>
            <person name="Zhang R."/>
        </authorList>
    </citation>
    <scope>NUCLEOTIDE SEQUENCE [LARGE SCALE GENOMIC DNA]</scope>
    <source>
        <strain evidence="1 2">S10-8</strain>
    </source>
</reference>